<evidence type="ECO:0000256" key="5">
    <source>
        <dbReference type="ARBA" id="ARBA00023136"/>
    </source>
</evidence>
<feature type="transmembrane region" description="Helical" evidence="7">
    <location>
        <begin position="75"/>
        <end position="94"/>
    </location>
</feature>
<protein>
    <recommendedName>
        <fullName evidence="7">Probable magnesium transporter</fullName>
    </recommendedName>
</protein>
<comment type="function">
    <text evidence="6 7">Acts as a Mg(2+) transporter. Can also transport other divalent cations such as Fe(2+), Sr(2+), Ba(2+), Mn(2+) and Co(2+) but to a much less extent than Mg(2+).</text>
</comment>
<keyword evidence="7" id="KW-0967">Endosome</keyword>
<comment type="caution">
    <text evidence="9">The sequence shown here is derived from an EMBL/GenBank/DDBJ whole genome shotgun (WGS) entry which is preliminary data.</text>
</comment>
<comment type="similarity">
    <text evidence="2 7">Belongs to the NIPA (TC 2.A.7) family.</text>
</comment>
<dbReference type="Proteomes" id="UP001489004">
    <property type="component" value="Unassembled WGS sequence"/>
</dbReference>
<keyword evidence="7" id="KW-0406">Ion transport</keyword>
<accession>A0AAW1PNX0</accession>
<keyword evidence="5 7" id="KW-0472">Membrane</keyword>
<reference evidence="9 10" key="1">
    <citation type="journal article" date="2024" name="Nat. Commun.">
        <title>Phylogenomics reveals the evolutionary origins of lichenization in chlorophyte algae.</title>
        <authorList>
            <person name="Puginier C."/>
            <person name="Libourel C."/>
            <person name="Otte J."/>
            <person name="Skaloud P."/>
            <person name="Haon M."/>
            <person name="Grisel S."/>
            <person name="Petersen M."/>
            <person name="Berrin J.G."/>
            <person name="Delaux P.M."/>
            <person name="Dal Grande F."/>
            <person name="Keller J."/>
        </authorList>
    </citation>
    <scope>NUCLEOTIDE SEQUENCE [LARGE SCALE GENOMIC DNA]</scope>
    <source>
        <strain evidence="9 10">SAG 2043</strain>
    </source>
</reference>
<evidence type="ECO:0000256" key="6">
    <source>
        <dbReference type="ARBA" id="ARBA00025284"/>
    </source>
</evidence>
<dbReference type="PANTHER" id="PTHR12570:SF9">
    <property type="entry name" value="MAGNESIUM TRANSPORTER NIPA8-RELATED"/>
    <property type="match status" value="1"/>
</dbReference>
<keyword evidence="7" id="KW-0460">Magnesium</keyword>
<name>A0AAW1PNX0_9CHLO</name>
<feature type="transmembrane region" description="Helical" evidence="7">
    <location>
        <begin position="256"/>
        <end position="275"/>
    </location>
</feature>
<keyword evidence="3 7" id="KW-0812">Transmembrane</keyword>
<sequence length="549" mass="59119">MSGVLSGSSAIGAGLHVGGSLAIVAGQTIVKVAQLVEETSQQGKGWSIVIKPGQDPPVWKSPDGRWRRQLVGSKAYAAIGWIVFTVGNIMRFAAMRFTAQMVAAGLGSLQFVVIPIISNAFLGQPYEWSTFFSICVVLLGNLLIILYGPPEVSFSLTDLRRLWCTPSMVTFVVLTLLLLASMHAAVLYLDRRKRRREADVRAQWRAKAKKEAPLDTFLHALLFSARAAFIGAWSVMFSKSLTYIISAPWPTQFIDWYSYLVVVAFLGTAASWIRSTNSGLHQFSSSLIIPLMQAWWMTLAIITGGIYFHEFDSMPEGQVALLVLGMLLAIGGALAMGCSAFLSEQHAMISYVVLPEQDLASHTSLALPASQDPTAAASTADWQHNLAALQHRISHAGEKEGQASPGGSHALSRRGSGDGMIHVTATSTSLSQLPRLDPSLVSLGTARPTSDAGSDSGCLNTASQPLGSGRSSSPGDFLDAVDGRSDAVLDVDEDTSLMAGQHSQRHSSSADAPSAWHLQHIGDYTDKPSILAQLQQGAREQLRRWQRGY</sequence>
<keyword evidence="4 7" id="KW-1133">Transmembrane helix</keyword>
<keyword evidence="10" id="KW-1185">Reference proteome</keyword>
<feature type="transmembrane region" description="Helical" evidence="7">
    <location>
        <begin position="320"/>
        <end position="342"/>
    </location>
</feature>
<feature type="transmembrane region" description="Helical" evidence="7">
    <location>
        <begin position="217"/>
        <end position="236"/>
    </location>
</feature>
<gene>
    <name evidence="9" type="ORF">WJX72_000154</name>
</gene>
<feature type="region of interest" description="Disordered" evidence="8">
    <location>
        <begin position="440"/>
        <end position="481"/>
    </location>
</feature>
<feature type="transmembrane region" description="Helical" evidence="7">
    <location>
        <begin position="100"/>
        <end position="122"/>
    </location>
</feature>
<evidence type="ECO:0000256" key="1">
    <source>
        <dbReference type="ARBA" id="ARBA00004141"/>
    </source>
</evidence>
<keyword evidence="7" id="KW-1003">Cell membrane</keyword>
<dbReference type="GO" id="GO:0015095">
    <property type="term" value="F:magnesium ion transmembrane transporter activity"/>
    <property type="evidence" value="ECO:0007669"/>
    <property type="project" value="UniProtKB-UniRule"/>
</dbReference>
<evidence type="ECO:0000313" key="9">
    <source>
        <dbReference type="EMBL" id="KAK9809839.1"/>
    </source>
</evidence>
<comment type="subcellular location">
    <subcellularLocation>
        <location evidence="7">Cell membrane</location>
        <topology evidence="7">Multi-pass membrane protein</topology>
    </subcellularLocation>
    <subcellularLocation>
        <location evidence="7">Early endosome</location>
    </subcellularLocation>
    <subcellularLocation>
        <location evidence="1">Membrane</location>
        <topology evidence="1">Multi-pass membrane protein</topology>
    </subcellularLocation>
</comment>
<feature type="compositionally biased region" description="Polar residues" evidence="8">
    <location>
        <begin position="447"/>
        <end position="474"/>
    </location>
</feature>
<dbReference type="Pfam" id="PF05653">
    <property type="entry name" value="Mg_trans_NIPA"/>
    <property type="match status" value="2"/>
</dbReference>
<dbReference type="GO" id="GO:0005769">
    <property type="term" value="C:early endosome"/>
    <property type="evidence" value="ECO:0007669"/>
    <property type="project" value="UniProtKB-SubCell"/>
</dbReference>
<organism evidence="9 10">
    <name type="scientific">[Myrmecia] bisecta</name>
    <dbReference type="NCBI Taxonomy" id="41462"/>
    <lineage>
        <taxon>Eukaryota</taxon>
        <taxon>Viridiplantae</taxon>
        <taxon>Chlorophyta</taxon>
        <taxon>core chlorophytes</taxon>
        <taxon>Trebouxiophyceae</taxon>
        <taxon>Trebouxiales</taxon>
        <taxon>Trebouxiaceae</taxon>
        <taxon>Myrmecia</taxon>
    </lineage>
</organism>
<dbReference type="PANTHER" id="PTHR12570">
    <property type="match status" value="1"/>
</dbReference>
<evidence type="ECO:0000256" key="8">
    <source>
        <dbReference type="SAM" id="MobiDB-lite"/>
    </source>
</evidence>
<dbReference type="AlphaFoldDB" id="A0AAW1PNX0"/>
<feature type="region of interest" description="Disordered" evidence="8">
    <location>
        <begin position="397"/>
        <end position="421"/>
    </location>
</feature>
<feature type="transmembrane region" description="Helical" evidence="7">
    <location>
        <begin position="129"/>
        <end position="148"/>
    </location>
</feature>
<evidence type="ECO:0000256" key="2">
    <source>
        <dbReference type="ARBA" id="ARBA00007001"/>
    </source>
</evidence>
<dbReference type="GO" id="GO:0005886">
    <property type="term" value="C:plasma membrane"/>
    <property type="evidence" value="ECO:0007669"/>
    <property type="project" value="UniProtKB-SubCell"/>
</dbReference>
<evidence type="ECO:0000313" key="10">
    <source>
        <dbReference type="Proteomes" id="UP001489004"/>
    </source>
</evidence>
<feature type="transmembrane region" description="Helical" evidence="7">
    <location>
        <begin position="287"/>
        <end position="308"/>
    </location>
</feature>
<evidence type="ECO:0000256" key="7">
    <source>
        <dbReference type="RuleBase" id="RU363078"/>
    </source>
</evidence>
<dbReference type="InterPro" id="IPR037185">
    <property type="entry name" value="EmrE-like"/>
</dbReference>
<evidence type="ECO:0000256" key="3">
    <source>
        <dbReference type="ARBA" id="ARBA00022692"/>
    </source>
</evidence>
<proteinExistence type="inferred from homology"/>
<evidence type="ECO:0000256" key="4">
    <source>
        <dbReference type="ARBA" id="ARBA00022989"/>
    </source>
</evidence>
<dbReference type="EMBL" id="JALJOR010000010">
    <property type="protein sequence ID" value="KAK9809839.1"/>
    <property type="molecule type" value="Genomic_DNA"/>
</dbReference>
<dbReference type="InterPro" id="IPR008521">
    <property type="entry name" value="Mg_trans_NIPA"/>
</dbReference>
<dbReference type="SUPFAM" id="SSF103481">
    <property type="entry name" value="Multidrug resistance efflux transporter EmrE"/>
    <property type="match status" value="1"/>
</dbReference>
<keyword evidence="7" id="KW-0813">Transport</keyword>
<feature type="transmembrane region" description="Helical" evidence="7">
    <location>
        <begin position="168"/>
        <end position="189"/>
    </location>
</feature>
<comment type="subunit">
    <text evidence="7">Homodimer.</text>
</comment>